<keyword evidence="2" id="KW-1185">Reference proteome</keyword>
<proteinExistence type="predicted"/>
<evidence type="ECO:0000313" key="2">
    <source>
        <dbReference type="Proteomes" id="UP001177021"/>
    </source>
</evidence>
<gene>
    <name evidence="1" type="ORF">MILVUS5_LOCUS30372</name>
</gene>
<dbReference type="Proteomes" id="UP001177021">
    <property type="component" value="Unassembled WGS sequence"/>
</dbReference>
<sequence length="361" mass="40147">MGVVGTCEIRRSELEVFHRNLVATAGIHRRKDDEGLRKNNSFDSSLDDDDDDKGTTLVCVTSGVSYLGLALVNHLLVLGYSVRITVDNPEDIEKLREMERDGEMRNNLEIIIAKLSDVDSLEKAFEGCRGIFHTSAFTDPAGLSGYTKSMAEIEVNVAENVMEACARTPSIKRCVFTSSLAACIWQDNVNSELTPIINHGSWSSESLCIDKKLWYALGKMRAEKAAWRIANERGLKLTTICPALITGPEFCPRNPTATIAYLKGAQEMYSNGLLATIDVKKVAEAHECVFKEMNGNAYGRYICFDNVIDAQSEAEKLAKEIGMPKEKICGDASNNSLQRFELSNKKLCRLMSRPIRCFSEY</sequence>
<protein>
    <submittedName>
        <fullName evidence="1">Uncharacterized protein</fullName>
    </submittedName>
</protein>
<name>A0ACB0L7V8_TRIPR</name>
<organism evidence="1 2">
    <name type="scientific">Trifolium pratense</name>
    <name type="common">Red clover</name>
    <dbReference type="NCBI Taxonomy" id="57577"/>
    <lineage>
        <taxon>Eukaryota</taxon>
        <taxon>Viridiplantae</taxon>
        <taxon>Streptophyta</taxon>
        <taxon>Embryophyta</taxon>
        <taxon>Tracheophyta</taxon>
        <taxon>Spermatophyta</taxon>
        <taxon>Magnoliopsida</taxon>
        <taxon>eudicotyledons</taxon>
        <taxon>Gunneridae</taxon>
        <taxon>Pentapetalae</taxon>
        <taxon>rosids</taxon>
        <taxon>fabids</taxon>
        <taxon>Fabales</taxon>
        <taxon>Fabaceae</taxon>
        <taxon>Papilionoideae</taxon>
        <taxon>50 kb inversion clade</taxon>
        <taxon>NPAAA clade</taxon>
        <taxon>Hologalegina</taxon>
        <taxon>IRL clade</taxon>
        <taxon>Trifolieae</taxon>
        <taxon>Trifolium</taxon>
    </lineage>
</organism>
<reference evidence="1" key="1">
    <citation type="submission" date="2023-10" db="EMBL/GenBank/DDBJ databases">
        <authorList>
            <person name="Rodriguez Cubillos JULIANA M."/>
            <person name="De Vega J."/>
        </authorList>
    </citation>
    <scope>NUCLEOTIDE SEQUENCE</scope>
</reference>
<evidence type="ECO:0000313" key="1">
    <source>
        <dbReference type="EMBL" id="CAJ2665381.1"/>
    </source>
</evidence>
<accession>A0ACB0L7V8</accession>
<comment type="caution">
    <text evidence="1">The sequence shown here is derived from an EMBL/GenBank/DDBJ whole genome shotgun (WGS) entry which is preliminary data.</text>
</comment>
<dbReference type="EMBL" id="CASHSV030000513">
    <property type="protein sequence ID" value="CAJ2665381.1"/>
    <property type="molecule type" value="Genomic_DNA"/>
</dbReference>